<evidence type="ECO:0000256" key="5">
    <source>
        <dbReference type="SAM" id="MobiDB-lite"/>
    </source>
</evidence>
<evidence type="ECO:0000256" key="4">
    <source>
        <dbReference type="ARBA" id="ARBA00041531"/>
    </source>
</evidence>
<dbReference type="AlphaFoldDB" id="A0A6P4FM77"/>
<dbReference type="PANTHER" id="PTHR11075:SF54">
    <property type="entry name" value="LARGE RIBOSOMAL SUBUNIT PROTEIN ML62"/>
    <property type="match status" value="1"/>
</dbReference>
<accession>A0A6P4FM77</accession>
<feature type="domain" description="Prokaryotic-type class I peptide chain release factors" evidence="6">
    <location>
        <begin position="77"/>
        <end position="93"/>
    </location>
</feature>
<dbReference type="OrthoDB" id="270639at2759"/>
<proteinExistence type="inferred from homology"/>
<dbReference type="InterPro" id="IPR000352">
    <property type="entry name" value="Pep_chain_release_fac_I"/>
</dbReference>
<dbReference type="Pfam" id="PF00472">
    <property type="entry name" value="RF-1"/>
    <property type="match status" value="1"/>
</dbReference>
<name>A0A6P4FM77_DRORH</name>
<evidence type="ECO:0000313" key="7">
    <source>
        <dbReference type="RefSeq" id="XP_016990559.1"/>
    </source>
</evidence>
<dbReference type="SUPFAM" id="SSF110916">
    <property type="entry name" value="Peptidyl-tRNA hydrolase domain-like"/>
    <property type="match status" value="1"/>
</dbReference>
<evidence type="ECO:0000256" key="1">
    <source>
        <dbReference type="ARBA" id="ARBA00013260"/>
    </source>
</evidence>
<dbReference type="GO" id="GO:0016150">
    <property type="term" value="F:translation release factor activity, codon nonspecific"/>
    <property type="evidence" value="ECO:0007669"/>
    <property type="project" value="TreeGrafter"/>
</dbReference>
<protein>
    <recommendedName>
        <fullName evidence="3">Large ribosomal subunit protein mL62</fullName>
        <ecNumber evidence="1">3.1.1.29</ecNumber>
    </recommendedName>
    <alternativeName>
        <fullName evidence="4">Peptidyl-tRNA hydrolase ICT1, mitochondrial</fullName>
    </alternativeName>
</protein>
<evidence type="ECO:0000259" key="6">
    <source>
        <dbReference type="PROSITE" id="PS00745"/>
    </source>
</evidence>
<evidence type="ECO:0000256" key="3">
    <source>
        <dbReference type="ARBA" id="ARBA00039441"/>
    </source>
</evidence>
<dbReference type="NCBIfam" id="NF006718">
    <property type="entry name" value="PRK09256.1"/>
    <property type="match status" value="1"/>
</dbReference>
<dbReference type="InterPro" id="IPR052104">
    <property type="entry name" value="Mito_Release_Factor_mL62"/>
</dbReference>
<dbReference type="RefSeq" id="XP_016990559.2">
    <property type="nucleotide sequence ID" value="XM_017135070.2"/>
</dbReference>
<comment type="similarity">
    <text evidence="2">Belongs to the prokaryotic/mitochondrial release factor family. Mitochondrion-specific ribosomal protein mL62 subfamily.</text>
</comment>
<dbReference type="EC" id="3.1.1.29" evidence="1"/>
<dbReference type="FunFam" id="3.30.160.20:FF:000046">
    <property type="entry name" value="Peptidyl-tRNA hydrolase ICT1"/>
    <property type="match status" value="1"/>
</dbReference>
<evidence type="ECO:0000256" key="2">
    <source>
        <dbReference type="ARBA" id="ARBA00038225"/>
    </source>
</evidence>
<dbReference type="GO" id="GO:0004045">
    <property type="term" value="F:peptidyl-tRNA hydrolase activity"/>
    <property type="evidence" value="ECO:0007669"/>
    <property type="project" value="UniProtKB-EC"/>
</dbReference>
<sequence>MNKITRAFISVLRQSSSSGGTNTLLGRQLSYRSDLSLDKLYPSARLQIYTPPPPPTGSGNKFSGFIPMDRLEITYSRSSGPGGQHVNTVNTKVDVRFKVAQADWIPEQTRQKLLKVLANRITKEGYFYIKSDLTRSQQMNLADALEKLRSIIRAQEVSEAAPPSEETLEKLRRRQERAARERLQLKRGRAQIKADRQGPGGIDL</sequence>
<dbReference type="PANTHER" id="PTHR11075">
    <property type="entry name" value="PEPTIDE CHAIN RELEASE FACTOR"/>
    <property type="match status" value="1"/>
</dbReference>
<dbReference type="PROSITE" id="PS00745">
    <property type="entry name" value="RF_PROK_I"/>
    <property type="match status" value="1"/>
</dbReference>
<dbReference type="GO" id="GO:0005762">
    <property type="term" value="C:mitochondrial large ribosomal subunit"/>
    <property type="evidence" value="ECO:0007669"/>
    <property type="project" value="TreeGrafter"/>
</dbReference>
<organism evidence="7">
    <name type="scientific">Drosophila rhopaloa</name>
    <name type="common">Fruit fly</name>
    <dbReference type="NCBI Taxonomy" id="1041015"/>
    <lineage>
        <taxon>Eukaryota</taxon>
        <taxon>Metazoa</taxon>
        <taxon>Ecdysozoa</taxon>
        <taxon>Arthropoda</taxon>
        <taxon>Hexapoda</taxon>
        <taxon>Insecta</taxon>
        <taxon>Pterygota</taxon>
        <taxon>Neoptera</taxon>
        <taxon>Endopterygota</taxon>
        <taxon>Diptera</taxon>
        <taxon>Brachycera</taxon>
        <taxon>Muscomorpha</taxon>
        <taxon>Ephydroidea</taxon>
        <taxon>Drosophilidae</taxon>
        <taxon>Drosophila</taxon>
        <taxon>Sophophora</taxon>
    </lineage>
</organism>
<gene>
    <name evidence="7" type="primary">LOC108052630</name>
</gene>
<reference evidence="7" key="1">
    <citation type="submission" date="2025-08" db="UniProtKB">
        <authorList>
            <consortium name="RefSeq"/>
        </authorList>
    </citation>
    <scope>IDENTIFICATION</scope>
</reference>
<dbReference type="Gene3D" id="3.30.160.20">
    <property type="match status" value="1"/>
</dbReference>
<keyword evidence="7" id="KW-0378">Hydrolase</keyword>
<dbReference type="RefSeq" id="XP_016990559.1">
    <property type="nucleotide sequence ID" value="XM_017135070.1"/>
</dbReference>
<dbReference type="GeneID" id="108052630"/>
<feature type="region of interest" description="Disordered" evidence="5">
    <location>
        <begin position="158"/>
        <end position="204"/>
    </location>
</feature>
<dbReference type="GO" id="GO:0070126">
    <property type="term" value="P:mitochondrial translational termination"/>
    <property type="evidence" value="ECO:0007669"/>
    <property type="project" value="TreeGrafter"/>
</dbReference>